<dbReference type="EMBL" id="JACSIT010000038">
    <property type="protein sequence ID" value="MBC6992817.1"/>
    <property type="molecule type" value="Genomic_DNA"/>
</dbReference>
<feature type="transmembrane region" description="Helical" evidence="1">
    <location>
        <begin position="62"/>
        <end position="83"/>
    </location>
</feature>
<sequence length="117" mass="12961">MTIFLYVFAIILLAAGAYHFYNPGFYHPFMPEWFPKSLANTAGGLAELLIGAGLLLPVTRPFAVWAALALMVVFLPLHVIDLLRERPVIGSKLIAVVRLLLQFALIAALWLAARESR</sequence>
<proteinExistence type="predicted"/>
<keyword evidence="1" id="KW-1133">Transmembrane helix</keyword>
<dbReference type="PANTHER" id="PTHR36974">
    <property type="entry name" value="MEMBRANE PROTEIN-RELATED"/>
    <property type="match status" value="1"/>
</dbReference>
<gene>
    <name evidence="2" type="ORF">H9S92_01460</name>
</gene>
<feature type="transmembrane region" description="Helical" evidence="1">
    <location>
        <begin position="6"/>
        <end position="26"/>
    </location>
</feature>
<evidence type="ECO:0000313" key="2">
    <source>
        <dbReference type="EMBL" id="MBC6992817.1"/>
    </source>
</evidence>
<evidence type="ECO:0000313" key="3">
    <source>
        <dbReference type="Proteomes" id="UP000650081"/>
    </source>
</evidence>
<keyword evidence="3" id="KW-1185">Reference proteome</keyword>
<dbReference type="AlphaFoldDB" id="A0A923TBP1"/>
<name>A0A923TBP1_9BACT</name>
<reference evidence="2" key="1">
    <citation type="submission" date="2020-08" db="EMBL/GenBank/DDBJ databases">
        <title>Lewinella bacteria from marine environments.</title>
        <authorList>
            <person name="Zhong Y."/>
        </authorList>
    </citation>
    <scope>NUCLEOTIDE SEQUENCE</scope>
    <source>
        <strain evidence="2">KCTC 42187</strain>
    </source>
</reference>
<feature type="transmembrane region" description="Helical" evidence="1">
    <location>
        <begin position="95"/>
        <end position="113"/>
    </location>
</feature>
<accession>A0A923TBP1</accession>
<evidence type="ECO:0008006" key="4">
    <source>
        <dbReference type="Google" id="ProtNLM"/>
    </source>
</evidence>
<keyword evidence="1" id="KW-0472">Membrane</keyword>
<dbReference type="Proteomes" id="UP000650081">
    <property type="component" value="Unassembled WGS sequence"/>
</dbReference>
<dbReference type="PANTHER" id="PTHR36974:SF1">
    <property type="entry name" value="DOXX FAMILY MEMBRANE PROTEIN"/>
    <property type="match status" value="1"/>
</dbReference>
<organism evidence="2 3">
    <name type="scientific">Neolewinella lacunae</name>
    <dbReference type="NCBI Taxonomy" id="1517758"/>
    <lineage>
        <taxon>Bacteria</taxon>
        <taxon>Pseudomonadati</taxon>
        <taxon>Bacteroidota</taxon>
        <taxon>Saprospiria</taxon>
        <taxon>Saprospirales</taxon>
        <taxon>Lewinellaceae</taxon>
        <taxon>Neolewinella</taxon>
    </lineage>
</organism>
<keyword evidence="1" id="KW-0812">Transmembrane</keyword>
<comment type="caution">
    <text evidence="2">The sequence shown here is derived from an EMBL/GenBank/DDBJ whole genome shotgun (WGS) entry which is preliminary data.</text>
</comment>
<protein>
    <recommendedName>
        <fullName evidence="4">DoxX family protein</fullName>
    </recommendedName>
</protein>
<evidence type="ECO:0000256" key="1">
    <source>
        <dbReference type="SAM" id="Phobius"/>
    </source>
</evidence>
<dbReference type="RefSeq" id="WP_187464954.1">
    <property type="nucleotide sequence ID" value="NZ_JACSIT010000038.1"/>
</dbReference>
<feature type="transmembrane region" description="Helical" evidence="1">
    <location>
        <begin position="38"/>
        <end position="56"/>
    </location>
</feature>